<organism evidence="3 4">
    <name type="scientific">Pleurodeles waltl</name>
    <name type="common">Iberian ribbed newt</name>
    <dbReference type="NCBI Taxonomy" id="8319"/>
    <lineage>
        <taxon>Eukaryota</taxon>
        <taxon>Metazoa</taxon>
        <taxon>Chordata</taxon>
        <taxon>Craniata</taxon>
        <taxon>Vertebrata</taxon>
        <taxon>Euteleostomi</taxon>
        <taxon>Amphibia</taxon>
        <taxon>Batrachia</taxon>
        <taxon>Caudata</taxon>
        <taxon>Salamandroidea</taxon>
        <taxon>Salamandridae</taxon>
        <taxon>Pleurodelinae</taxon>
        <taxon>Pleurodeles</taxon>
    </lineage>
</organism>
<keyword evidence="4" id="KW-1185">Reference proteome</keyword>
<name>A0AAV7NCW8_PLEWA</name>
<comment type="caution">
    <text evidence="3">The sequence shown here is derived from an EMBL/GenBank/DDBJ whole genome shotgun (WGS) entry which is preliminary data.</text>
</comment>
<dbReference type="PANTHER" id="PTHR23232:SF133">
    <property type="entry name" value="RIKEN CDNA 1700020N01 GENE"/>
    <property type="match status" value="1"/>
</dbReference>
<feature type="compositionally biased region" description="Polar residues" evidence="1">
    <location>
        <begin position="369"/>
        <end position="384"/>
    </location>
</feature>
<reference evidence="3" key="1">
    <citation type="journal article" date="2022" name="bioRxiv">
        <title>Sequencing and chromosome-scale assembly of the giantPleurodeles waltlgenome.</title>
        <authorList>
            <person name="Brown T."/>
            <person name="Elewa A."/>
            <person name="Iarovenko S."/>
            <person name="Subramanian E."/>
            <person name="Araus A.J."/>
            <person name="Petzold A."/>
            <person name="Susuki M."/>
            <person name="Suzuki K.-i.T."/>
            <person name="Hayashi T."/>
            <person name="Toyoda A."/>
            <person name="Oliveira C."/>
            <person name="Osipova E."/>
            <person name="Leigh N.D."/>
            <person name="Simon A."/>
            <person name="Yun M.H."/>
        </authorList>
    </citation>
    <scope>NUCLEOTIDE SEQUENCE</scope>
    <source>
        <strain evidence="3">20211129_DDA</strain>
        <tissue evidence="3">Liver</tissue>
    </source>
</reference>
<feature type="domain" description="KRAB" evidence="2">
    <location>
        <begin position="11"/>
        <end position="82"/>
    </location>
</feature>
<protein>
    <recommendedName>
        <fullName evidence="2">KRAB domain-containing protein</fullName>
    </recommendedName>
</protein>
<evidence type="ECO:0000313" key="3">
    <source>
        <dbReference type="EMBL" id="KAJ1112233.1"/>
    </source>
</evidence>
<feature type="region of interest" description="Disordered" evidence="1">
    <location>
        <begin position="298"/>
        <end position="320"/>
    </location>
</feature>
<dbReference type="Pfam" id="PF01352">
    <property type="entry name" value="KRAB"/>
    <property type="match status" value="1"/>
</dbReference>
<dbReference type="InterPro" id="IPR050169">
    <property type="entry name" value="Krueppel_C2H2_ZnF"/>
</dbReference>
<dbReference type="EMBL" id="JANPWB010000012">
    <property type="protein sequence ID" value="KAJ1112233.1"/>
    <property type="molecule type" value="Genomic_DNA"/>
</dbReference>
<evidence type="ECO:0000256" key="1">
    <source>
        <dbReference type="SAM" id="MobiDB-lite"/>
    </source>
</evidence>
<dbReference type="InterPro" id="IPR036051">
    <property type="entry name" value="KRAB_dom_sf"/>
</dbReference>
<feature type="compositionally biased region" description="Basic and acidic residues" evidence="1">
    <location>
        <begin position="301"/>
        <end position="312"/>
    </location>
</feature>
<feature type="region of interest" description="Disordered" evidence="1">
    <location>
        <begin position="109"/>
        <end position="128"/>
    </location>
</feature>
<feature type="region of interest" description="Disordered" evidence="1">
    <location>
        <begin position="369"/>
        <end position="411"/>
    </location>
</feature>
<evidence type="ECO:0000259" key="2">
    <source>
        <dbReference type="PROSITE" id="PS50805"/>
    </source>
</evidence>
<dbReference type="AlphaFoldDB" id="A0AAV7NCW8"/>
<dbReference type="SUPFAM" id="SSF109640">
    <property type="entry name" value="KRAB domain (Kruppel-associated box)"/>
    <property type="match status" value="1"/>
</dbReference>
<dbReference type="Proteomes" id="UP001066276">
    <property type="component" value="Chromosome 8"/>
</dbReference>
<accession>A0AAV7NCW8</accession>
<evidence type="ECO:0000313" key="4">
    <source>
        <dbReference type="Proteomes" id="UP001066276"/>
    </source>
</evidence>
<dbReference type="Gene3D" id="6.10.140.140">
    <property type="match status" value="1"/>
</dbReference>
<dbReference type="InterPro" id="IPR001909">
    <property type="entry name" value="KRAB"/>
</dbReference>
<dbReference type="GO" id="GO:0006355">
    <property type="term" value="P:regulation of DNA-templated transcription"/>
    <property type="evidence" value="ECO:0007669"/>
    <property type="project" value="InterPro"/>
</dbReference>
<proteinExistence type="predicted"/>
<dbReference type="PROSITE" id="PS50805">
    <property type="entry name" value="KRAB"/>
    <property type="match status" value="1"/>
</dbReference>
<dbReference type="CDD" id="cd07765">
    <property type="entry name" value="KRAB_A-box"/>
    <property type="match status" value="1"/>
</dbReference>
<gene>
    <name evidence="3" type="ORF">NDU88_000501</name>
</gene>
<sequence>MSQQGEEKMLLTFQDVVACFSQTEWELLHKWQNDLYENVMKEIYQVLMSLGPLIAASVFSLRGKQKDGLCLVDDEDSNRRHSDNHSPSATTMSAVDVFNINRNDTKCLEDPLDADRRQSPDLPATHRRESPNTLIIGHQNWSQADQVAASRPIRTFTDDNKRLFQPEEDVQVNKGMADIASTISPNIKEEVETVFMDHLNSKIEGSINPLGDPVAKQSFADDNKTLYQPETEDVQANTGMTVIECLISSDIKEEADSCFVDQLNSKIEGSINHLGDPVAASGTSRTFTDDSKEFVQQATEDEQRNTGHKSDTGHLFGKEPNTWSLKKHQKVQRSQRRFSGTEFKKRFNKETLLLEHHIMHPEWETFLSTASDPGATSGTSQMFTDDSKEFFQQAPEDEQGNTVESYAQPLA</sequence>
<dbReference type="SMART" id="SM00349">
    <property type="entry name" value="KRAB"/>
    <property type="match status" value="1"/>
</dbReference>
<dbReference type="PANTHER" id="PTHR23232">
    <property type="entry name" value="KRAB DOMAIN C2H2 ZINC FINGER"/>
    <property type="match status" value="1"/>
</dbReference>